<sequence length="435" mass="50869">MLFYQIQEIESEITSQYLYDENQKRPWVIGFSGGKDSTLLLQLVWNVLKKIPSELRSREVHIVCNNTLVENPRILSFIDRTLDRLQKAAAEQSMPFYVVQTTPELSDSFWVNLVGRGYPAPISNFRWCTDRLKIKPTTKYIQSIIEKQGEAIILLGTRSDESSSRAKSMKKHEKYGQARLRKHVLPNAYVFAPIKDVTTNEVWQYLMQMSPPWGGSHKELVTLYRNANSDDCPLVIDKTTPSCGSSRFGCWVCTVVKKDKSMEGLIDNGEEWMLPLVEIRNLIADERSNPEWREEFRKNGQEGPGPYREWVRAMLLEKLLEAQFEIQQEQPEMELIRHQELVAIQLAWYRDSLFKYKVAEIYNRVYKKEIAMGEHEQKLRKEEELLKKSCGKNEKDFGLIQELLKLQKTKTLMIKKRGLQDDITLHIEKFIKDNK</sequence>
<proteinExistence type="predicted"/>
<dbReference type="EMBL" id="LQZQ01000002">
    <property type="protein sequence ID" value="KYG81658.1"/>
    <property type="molecule type" value="Genomic_DNA"/>
</dbReference>
<keyword evidence="3" id="KW-1185">Reference proteome</keyword>
<evidence type="ECO:0000259" key="1">
    <source>
        <dbReference type="Pfam" id="PF01507"/>
    </source>
</evidence>
<organism evidence="2 3">
    <name type="scientific">Roseivirga ehrenbergii (strain DSM 102268 / JCM 13514 / KCTC 12282 / NCIMB 14502 / KMM 6017)</name>
    <dbReference type="NCBI Taxonomy" id="279360"/>
    <lineage>
        <taxon>Bacteria</taxon>
        <taxon>Pseudomonadati</taxon>
        <taxon>Bacteroidota</taxon>
        <taxon>Cytophagia</taxon>
        <taxon>Cytophagales</taxon>
        <taxon>Roseivirgaceae</taxon>
        <taxon>Roseivirga</taxon>
    </lineage>
</organism>
<dbReference type="InterPro" id="IPR014729">
    <property type="entry name" value="Rossmann-like_a/b/a_fold"/>
</dbReference>
<dbReference type="Proteomes" id="UP000075583">
    <property type="component" value="Unassembled WGS sequence"/>
</dbReference>
<dbReference type="InterPro" id="IPR050128">
    <property type="entry name" value="Sulfate_adenylyltrnsfr_sub2"/>
</dbReference>
<feature type="domain" description="Phosphoadenosine phosphosulphate reductase" evidence="1">
    <location>
        <begin position="28"/>
        <end position="212"/>
    </location>
</feature>
<dbReference type="InterPro" id="IPR002500">
    <property type="entry name" value="PAPS_reduct_dom"/>
</dbReference>
<dbReference type="PANTHER" id="PTHR43196:SF2">
    <property type="entry name" value="PHOSPHOADENOSINE PHOSPHOSULFATE REDUCTASE"/>
    <property type="match status" value="1"/>
</dbReference>
<dbReference type="PANTHER" id="PTHR43196">
    <property type="entry name" value="SULFATE ADENYLYLTRANSFERASE SUBUNIT 2"/>
    <property type="match status" value="1"/>
</dbReference>
<dbReference type="STRING" id="279360.MB14_13835"/>
<evidence type="ECO:0000313" key="2">
    <source>
        <dbReference type="EMBL" id="KYG81658.1"/>
    </source>
</evidence>
<dbReference type="InterPro" id="IPR017598">
    <property type="entry name" value="SulphurTrfase_DndC"/>
</dbReference>
<dbReference type="Pfam" id="PF01507">
    <property type="entry name" value="PAPS_reduct"/>
    <property type="match status" value="1"/>
</dbReference>
<dbReference type="AlphaFoldDB" id="A0A150XSB8"/>
<reference evidence="2" key="1">
    <citation type="submission" date="2016-01" db="EMBL/GenBank/DDBJ databases">
        <title>Genome sequencing of Roseivirga ehrenbergii KMM 6017.</title>
        <authorList>
            <person name="Selvaratnam C."/>
            <person name="Thevarajoo S."/>
            <person name="Goh K.M."/>
            <person name="Ee R."/>
            <person name="Chan K.-G."/>
            <person name="Chong C.S."/>
        </authorList>
    </citation>
    <scope>NUCLEOTIDE SEQUENCE [LARGE SCALE GENOMIC DNA]</scope>
    <source>
        <strain evidence="2">KMM 6017</strain>
    </source>
</reference>
<gene>
    <name evidence="2" type="ORF">MB14_13835</name>
</gene>
<dbReference type="Gene3D" id="3.40.50.620">
    <property type="entry name" value="HUPs"/>
    <property type="match status" value="1"/>
</dbReference>
<dbReference type="GO" id="GO:0016740">
    <property type="term" value="F:transferase activity"/>
    <property type="evidence" value="ECO:0007669"/>
    <property type="project" value="UniProtKB-KW"/>
</dbReference>
<evidence type="ECO:0000313" key="3">
    <source>
        <dbReference type="Proteomes" id="UP000075583"/>
    </source>
</evidence>
<name>A0A150XSB8_ROSEK</name>
<dbReference type="SUPFAM" id="SSF52402">
    <property type="entry name" value="Adenine nucleotide alpha hydrolases-like"/>
    <property type="match status" value="1"/>
</dbReference>
<dbReference type="OrthoDB" id="9774475at2"/>
<dbReference type="RefSeq" id="WP_062588827.1">
    <property type="nucleotide sequence ID" value="NZ_LQZQ01000002.1"/>
</dbReference>
<comment type="caution">
    <text evidence="2">The sequence shown here is derived from an EMBL/GenBank/DDBJ whole genome shotgun (WGS) entry which is preliminary data.</text>
</comment>
<accession>A0A150XSB8</accession>
<protein>
    <submittedName>
        <fullName evidence="2">Sulfurtransferase</fullName>
    </submittedName>
</protein>
<dbReference type="NCBIfam" id="TIGR03183">
    <property type="entry name" value="DNA_S_dndC"/>
    <property type="match status" value="1"/>
</dbReference>